<proteinExistence type="inferred from homology"/>
<keyword evidence="13" id="KW-1185">Reference proteome</keyword>
<dbReference type="SUPFAM" id="SSF74650">
    <property type="entry name" value="Galactose mutarotase-like"/>
    <property type="match status" value="1"/>
</dbReference>
<evidence type="ECO:0000256" key="6">
    <source>
        <dbReference type="ARBA" id="ARBA00023235"/>
    </source>
</evidence>
<evidence type="ECO:0000256" key="10">
    <source>
        <dbReference type="PIRSR" id="PIRSR005096-2"/>
    </source>
</evidence>
<comment type="similarity">
    <text evidence="3 8">Belongs to the aldose epimerase family.</text>
</comment>
<evidence type="ECO:0000256" key="9">
    <source>
        <dbReference type="PIRSR" id="PIRSR005096-1"/>
    </source>
</evidence>
<dbReference type="EC" id="5.1.3.3" evidence="4 8"/>
<dbReference type="GO" id="GO:0005737">
    <property type="term" value="C:cytoplasm"/>
    <property type="evidence" value="ECO:0007669"/>
    <property type="project" value="TreeGrafter"/>
</dbReference>
<dbReference type="InterPro" id="IPR047215">
    <property type="entry name" value="Galactose_mutarotase-like"/>
</dbReference>
<dbReference type="Pfam" id="PF01263">
    <property type="entry name" value="Aldose_epim"/>
    <property type="match status" value="1"/>
</dbReference>
<evidence type="ECO:0000256" key="5">
    <source>
        <dbReference type="ARBA" id="ARBA00014165"/>
    </source>
</evidence>
<evidence type="ECO:0000256" key="1">
    <source>
        <dbReference type="ARBA" id="ARBA00001614"/>
    </source>
</evidence>
<feature type="binding site" evidence="10">
    <location>
        <position position="262"/>
    </location>
    <ligand>
        <name>beta-D-galactose</name>
        <dbReference type="ChEBI" id="CHEBI:27667"/>
    </ligand>
</feature>
<dbReference type="InterPro" id="IPR008183">
    <property type="entry name" value="Aldose_1/G6P_1-epimerase"/>
</dbReference>
<dbReference type="GO" id="GO:0006006">
    <property type="term" value="P:glucose metabolic process"/>
    <property type="evidence" value="ECO:0007669"/>
    <property type="project" value="TreeGrafter"/>
</dbReference>
<dbReference type="EMBL" id="PDOD01000001">
    <property type="protein sequence ID" value="PYZ94022.1"/>
    <property type="molecule type" value="Genomic_DNA"/>
</dbReference>
<accession>A0A323TFQ4</accession>
<organism evidence="12 13">
    <name type="scientific">Salipaludibacillus keqinensis</name>
    <dbReference type="NCBI Taxonomy" id="2045207"/>
    <lineage>
        <taxon>Bacteria</taxon>
        <taxon>Bacillati</taxon>
        <taxon>Bacillota</taxon>
        <taxon>Bacilli</taxon>
        <taxon>Bacillales</taxon>
        <taxon>Bacillaceae</taxon>
    </lineage>
</organism>
<keyword evidence="6 8" id="KW-0413">Isomerase</keyword>
<feature type="active site" description="Proton donor" evidence="9">
    <location>
        <position position="189"/>
    </location>
</feature>
<dbReference type="UniPathway" id="UPA00242"/>
<sequence>MLGVCCEITIKDKKGRIFMKKVATFGGQDIYSYTISNNSGMSLTALTYGAAITELNVPNNQGKSENVVIRYDDVSFYEENPHYLGVIVGRTAGRTEDGVLNIGQETYQLEKNDGNNHLHGGKKGLAKSIWDVTQEDGTLTFTYISPDGEDGYPGEVQFKVSYHLSDQNQLIIHYWAKPNKRTPINLTNHSYFNLTGDKKRDVLGHRLKINSSTFYELNAESIPLSKKLADEKPVFDFRHSKTLSEVVSNDYEQIKIVGGGIDHPFLLDDSQQEKIVLSDPTSGRSLGVKTDDPAVVIYSGNQIKEQPALNGGTAEKYDGICIETQMPPNETESYLVDAGAIYQKQTIFSFY</sequence>
<dbReference type="GO" id="GO:0004034">
    <property type="term" value="F:aldose 1-epimerase activity"/>
    <property type="evidence" value="ECO:0007669"/>
    <property type="project" value="UniProtKB-EC"/>
</dbReference>
<evidence type="ECO:0000256" key="7">
    <source>
        <dbReference type="ARBA" id="ARBA00023277"/>
    </source>
</evidence>
<evidence type="ECO:0000256" key="11">
    <source>
        <dbReference type="PIRSR" id="PIRSR005096-3"/>
    </source>
</evidence>
<dbReference type="InterPro" id="IPR015443">
    <property type="entry name" value="Aldose_1-epimerase"/>
</dbReference>
<dbReference type="PANTHER" id="PTHR10091">
    <property type="entry name" value="ALDOSE-1-EPIMERASE"/>
    <property type="match status" value="1"/>
</dbReference>
<dbReference type="InterPro" id="IPR014718">
    <property type="entry name" value="GH-type_carb-bd"/>
</dbReference>
<evidence type="ECO:0000256" key="2">
    <source>
        <dbReference type="ARBA" id="ARBA00005028"/>
    </source>
</evidence>
<dbReference type="NCBIfam" id="NF008277">
    <property type="entry name" value="PRK11055.1"/>
    <property type="match status" value="1"/>
</dbReference>
<evidence type="ECO:0000256" key="3">
    <source>
        <dbReference type="ARBA" id="ARBA00006206"/>
    </source>
</evidence>
<protein>
    <recommendedName>
        <fullName evidence="5 8">Aldose 1-epimerase</fullName>
        <ecNumber evidence="4 8">5.1.3.3</ecNumber>
    </recommendedName>
</protein>
<comment type="pathway">
    <text evidence="2 8">Carbohydrate metabolism; hexose metabolism.</text>
</comment>
<dbReference type="Proteomes" id="UP000248214">
    <property type="component" value="Unassembled WGS sequence"/>
</dbReference>
<dbReference type="InterPro" id="IPR018052">
    <property type="entry name" value="Ald1_epimerase_CS"/>
</dbReference>
<reference evidence="12 13" key="1">
    <citation type="submission" date="2017-10" db="EMBL/GenBank/DDBJ databases">
        <title>Bacillus sp. nov., a halophilic bacterium isolated from a Keqin Lake.</title>
        <authorList>
            <person name="Wang H."/>
        </authorList>
    </citation>
    <scope>NUCLEOTIDE SEQUENCE [LARGE SCALE GENOMIC DNA]</scope>
    <source>
        <strain evidence="12 13">KQ-12</strain>
    </source>
</reference>
<evidence type="ECO:0000256" key="8">
    <source>
        <dbReference type="PIRNR" id="PIRNR005096"/>
    </source>
</evidence>
<dbReference type="CDD" id="cd09019">
    <property type="entry name" value="galactose_mutarotase_like"/>
    <property type="match status" value="1"/>
</dbReference>
<dbReference type="GO" id="GO:0033499">
    <property type="term" value="P:galactose catabolic process via UDP-galactose, Leloir pathway"/>
    <property type="evidence" value="ECO:0007669"/>
    <property type="project" value="TreeGrafter"/>
</dbReference>
<feature type="binding site" evidence="11">
    <location>
        <begin position="189"/>
        <end position="191"/>
    </location>
    <ligand>
        <name>beta-D-galactose</name>
        <dbReference type="ChEBI" id="CHEBI:27667"/>
    </ligand>
</feature>
<dbReference type="AlphaFoldDB" id="A0A323TFQ4"/>
<evidence type="ECO:0000313" key="13">
    <source>
        <dbReference type="Proteomes" id="UP000248214"/>
    </source>
</evidence>
<feature type="active site" description="Proton acceptor" evidence="9">
    <location>
        <position position="323"/>
    </location>
</feature>
<comment type="caution">
    <text evidence="12">The sequence shown here is derived from an EMBL/GenBank/DDBJ whole genome shotgun (WGS) entry which is preliminary data.</text>
</comment>
<dbReference type="GO" id="GO:0030246">
    <property type="term" value="F:carbohydrate binding"/>
    <property type="evidence" value="ECO:0007669"/>
    <property type="project" value="InterPro"/>
</dbReference>
<keyword evidence="7 8" id="KW-0119">Carbohydrate metabolism</keyword>
<comment type="catalytic activity">
    <reaction evidence="1 8">
        <text>alpha-D-glucose = beta-D-glucose</text>
        <dbReference type="Rhea" id="RHEA:10264"/>
        <dbReference type="ChEBI" id="CHEBI:15903"/>
        <dbReference type="ChEBI" id="CHEBI:17925"/>
        <dbReference type="EC" id="5.1.3.3"/>
    </reaction>
</comment>
<evidence type="ECO:0000256" key="4">
    <source>
        <dbReference type="ARBA" id="ARBA00013185"/>
    </source>
</evidence>
<dbReference type="PIRSF" id="PIRSF005096">
    <property type="entry name" value="GALM"/>
    <property type="match status" value="1"/>
</dbReference>
<dbReference type="InterPro" id="IPR011013">
    <property type="entry name" value="Gal_mutarotase_sf_dom"/>
</dbReference>
<dbReference type="PANTHER" id="PTHR10091:SF0">
    <property type="entry name" value="GALACTOSE MUTAROTASE"/>
    <property type="match status" value="1"/>
</dbReference>
<name>A0A323TFQ4_9BACI</name>
<gene>
    <name evidence="12" type="ORF">CR194_00310</name>
</gene>
<evidence type="ECO:0000313" key="12">
    <source>
        <dbReference type="EMBL" id="PYZ94022.1"/>
    </source>
</evidence>
<dbReference type="PROSITE" id="PS00545">
    <property type="entry name" value="ALDOSE_1_EPIMERASE"/>
    <property type="match status" value="1"/>
</dbReference>
<dbReference type="Gene3D" id="2.70.98.10">
    <property type="match status" value="1"/>
</dbReference>